<dbReference type="PANTHER" id="PTHR34388">
    <property type="entry name" value="DNA POLYMERASE III SUBUNIT DELTA"/>
    <property type="match status" value="1"/>
</dbReference>
<dbReference type="Gene3D" id="3.40.50.300">
    <property type="entry name" value="P-loop containing nucleotide triphosphate hydrolases"/>
    <property type="match status" value="1"/>
</dbReference>
<evidence type="ECO:0000256" key="3">
    <source>
        <dbReference type="ARBA" id="ARBA00022679"/>
    </source>
</evidence>
<dbReference type="GO" id="GO:0006261">
    <property type="term" value="P:DNA-templated DNA replication"/>
    <property type="evidence" value="ECO:0007669"/>
    <property type="project" value="TreeGrafter"/>
</dbReference>
<dbReference type="AlphaFoldDB" id="A0A940NLP9"/>
<evidence type="ECO:0000313" key="11">
    <source>
        <dbReference type="EMBL" id="MBP0723743.1"/>
    </source>
</evidence>
<evidence type="ECO:0000256" key="6">
    <source>
        <dbReference type="ARBA" id="ARBA00022932"/>
    </source>
</evidence>
<dbReference type="InterPro" id="IPR010372">
    <property type="entry name" value="DNA_pol3_delta_N"/>
</dbReference>
<evidence type="ECO:0000256" key="5">
    <source>
        <dbReference type="ARBA" id="ARBA00022705"/>
    </source>
</evidence>
<keyword evidence="5" id="KW-0235">DNA replication</keyword>
<dbReference type="EMBL" id="JAGIYQ010000001">
    <property type="protein sequence ID" value="MBP0723743.1"/>
    <property type="molecule type" value="Genomic_DNA"/>
</dbReference>
<dbReference type="EC" id="2.7.7.7" evidence="1"/>
<keyword evidence="6" id="KW-0239">DNA-directed DNA polymerase</keyword>
<dbReference type="GO" id="GO:0003887">
    <property type="term" value="F:DNA-directed DNA polymerase activity"/>
    <property type="evidence" value="ECO:0007669"/>
    <property type="project" value="UniProtKB-KW"/>
</dbReference>
<comment type="caution">
    <text evidence="11">The sequence shown here is derived from an EMBL/GenBank/DDBJ whole genome shotgun (WGS) entry which is preliminary data.</text>
</comment>
<dbReference type="Pfam" id="PF06144">
    <property type="entry name" value="DNA_pol3_delta"/>
    <property type="match status" value="1"/>
</dbReference>
<evidence type="ECO:0000313" key="12">
    <source>
        <dbReference type="Proteomes" id="UP000682134"/>
    </source>
</evidence>
<dbReference type="InterPro" id="IPR008921">
    <property type="entry name" value="DNA_pol3_clamp-load_cplx_C"/>
</dbReference>
<dbReference type="InterPro" id="IPR048466">
    <property type="entry name" value="DNA_pol3_delta-like_C"/>
</dbReference>
<keyword evidence="12" id="KW-1185">Reference proteome</keyword>
<accession>A0A940NLP9</accession>
<evidence type="ECO:0000259" key="10">
    <source>
        <dbReference type="Pfam" id="PF21694"/>
    </source>
</evidence>
<evidence type="ECO:0000256" key="4">
    <source>
        <dbReference type="ARBA" id="ARBA00022695"/>
    </source>
</evidence>
<dbReference type="Gene3D" id="1.10.8.60">
    <property type="match status" value="1"/>
</dbReference>
<evidence type="ECO:0000256" key="2">
    <source>
        <dbReference type="ARBA" id="ARBA00017703"/>
    </source>
</evidence>
<name>A0A940NLP9_9BACI</name>
<reference evidence="11" key="1">
    <citation type="submission" date="2021-04" db="EMBL/GenBank/DDBJ databases">
        <title>Genome seq and assembly of Bacillus sp.</title>
        <authorList>
            <person name="Chhetri G."/>
        </authorList>
    </citation>
    <scope>NUCLEOTIDE SEQUENCE</scope>
    <source>
        <strain evidence="11">RG28</strain>
    </source>
</reference>
<dbReference type="GO" id="GO:0009360">
    <property type="term" value="C:DNA polymerase III complex"/>
    <property type="evidence" value="ECO:0007669"/>
    <property type="project" value="InterPro"/>
</dbReference>
<feature type="domain" description="DNA polymerase III delta subunit-like C-terminal" evidence="10">
    <location>
        <begin position="212"/>
        <end position="332"/>
    </location>
</feature>
<protein>
    <recommendedName>
        <fullName evidence="2">DNA polymerase III subunit delta</fullName>
        <ecNumber evidence="1">2.7.7.7</ecNumber>
    </recommendedName>
</protein>
<dbReference type="NCBIfam" id="TIGR01128">
    <property type="entry name" value="holA"/>
    <property type="match status" value="1"/>
</dbReference>
<dbReference type="GO" id="GO:0003677">
    <property type="term" value="F:DNA binding"/>
    <property type="evidence" value="ECO:0007669"/>
    <property type="project" value="InterPro"/>
</dbReference>
<dbReference type="Proteomes" id="UP000682134">
    <property type="component" value="Unassembled WGS sequence"/>
</dbReference>
<organism evidence="11 12">
    <name type="scientific">Gottfriedia endophytica</name>
    <dbReference type="NCBI Taxonomy" id="2820819"/>
    <lineage>
        <taxon>Bacteria</taxon>
        <taxon>Bacillati</taxon>
        <taxon>Bacillota</taxon>
        <taxon>Bacilli</taxon>
        <taxon>Bacillales</taxon>
        <taxon>Bacillaceae</taxon>
        <taxon>Gottfriedia</taxon>
    </lineage>
</organism>
<evidence type="ECO:0000256" key="7">
    <source>
        <dbReference type="ARBA" id="ARBA00034754"/>
    </source>
</evidence>
<dbReference type="PANTHER" id="PTHR34388:SF1">
    <property type="entry name" value="DNA POLYMERASE III SUBUNIT DELTA"/>
    <property type="match status" value="1"/>
</dbReference>
<comment type="catalytic activity">
    <reaction evidence="8">
        <text>DNA(n) + a 2'-deoxyribonucleoside 5'-triphosphate = DNA(n+1) + diphosphate</text>
        <dbReference type="Rhea" id="RHEA:22508"/>
        <dbReference type="Rhea" id="RHEA-COMP:17339"/>
        <dbReference type="Rhea" id="RHEA-COMP:17340"/>
        <dbReference type="ChEBI" id="CHEBI:33019"/>
        <dbReference type="ChEBI" id="CHEBI:61560"/>
        <dbReference type="ChEBI" id="CHEBI:173112"/>
        <dbReference type="EC" id="2.7.7.7"/>
    </reaction>
</comment>
<evidence type="ECO:0000259" key="9">
    <source>
        <dbReference type="Pfam" id="PF06144"/>
    </source>
</evidence>
<dbReference type="RefSeq" id="WP_209401438.1">
    <property type="nucleotide sequence ID" value="NZ_JAGIYQ010000001.1"/>
</dbReference>
<dbReference type="SUPFAM" id="SSF52540">
    <property type="entry name" value="P-loop containing nucleoside triphosphate hydrolases"/>
    <property type="match status" value="1"/>
</dbReference>
<dbReference type="SUPFAM" id="SSF48019">
    <property type="entry name" value="post-AAA+ oligomerization domain-like"/>
    <property type="match status" value="1"/>
</dbReference>
<evidence type="ECO:0000256" key="8">
    <source>
        <dbReference type="ARBA" id="ARBA00049244"/>
    </source>
</evidence>
<dbReference type="Gene3D" id="1.20.272.10">
    <property type="match status" value="1"/>
</dbReference>
<feature type="domain" description="DNA polymerase III delta N-terminal" evidence="9">
    <location>
        <begin position="17"/>
        <end position="141"/>
    </location>
</feature>
<keyword evidence="4 11" id="KW-0548">Nucleotidyltransferase</keyword>
<gene>
    <name evidence="11" type="primary">holA</name>
    <name evidence="11" type="ORF">J5Y03_00935</name>
</gene>
<dbReference type="InterPro" id="IPR027417">
    <property type="entry name" value="P-loop_NTPase"/>
</dbReference>
<sequence length="336" mass="37878">MLKDLEKRLKSNVAPIYLLVGTEEYLLEKAEDLIVNEVLKGEVDDFNFQTYDLKETQVSVALEDAQTPSFFGNNKVIIVKPCIFLTAQKEKLLQNIDSLTEYIEDPSPFTTLIFVAPFEKLDERKKITKLLKKHAELVECKPIEIDNLTDWIKQHFPPTITITEDAIQKIKDLVGSNLSILNSECEKLALYIGESGEITAELVEKMVAKSIEQNVFSLVEKIAARNTTEALTIFRELLAVGEEPIKILALLASQFRLIYGIKNLSSNGYSNNQIASSLSVSPGRIFYGQKQANLFEDKELKHIIQLIAETDYAMKTGQADKILLTELLMLKMNCIG</sequence>
<dbReference type="Pfam" id="PF21694">
    <property type="entry name" value="DNA_pol3_delta_C"/>
    <property type="match status" value="1"/>
</dbReference>
<comment type="similarity">
    <text evidence="7">Belongs to the DNA polymerase HolA subunit family.</text>
</comment>
<dbReference type="InterPro" id="IPR005790">
    <property type="entry name" value="DNA_polIII_delta"/>
</dbReference>
<keyword evidence="3 11" id="KW-0808">Transferase</keyword>
<proteinExistence type="inferred from homology"/>
<evidence type="ECO:0000256" key="1">
    <source>
        <dbReference type="ARBA" id="ARBA00012417"/>
    </source>
</evidence>